<dbReference type="SUPFAM" id="SSF48452">
    <property type="entry name" value="TPR-like"/>
    <property type="match status" value="1"/>
</dbReference>
<dbReference type="Gene3D" id="3.40.50.300">
    <property type="entry name" value="P-loop containing nucleotide triphosphate hydrolases"/>
    <property type="match status" value="1"/>
</dbReference>
<dbReference type="Gene3D" id="1.10.10.10">
    <property type="entry name" value="Winged helix-like DNA-binding domain superfamily/Winged helix DNA-binding domain"/>
    <property type="match status" value="1"/>
</dbReference>
<dbReference type="RefSeq" id="WP_157337037.1">
    <property type="nucleotide sequence ID" value="NZ_RHLK01000009.1"/>
</dbReference>
<dbReference type="InterPro" id="IPR036388">
    <property type="entry name" value="WH-like_DNA-bd_sf"/>
</dbReference>
<dbReference type="SUPFAM" id="SSF46894">
    <property type="entry name" value="C-terminal effector domain of the bipartite response regulators"/>
    <property type="match status" value="1"/>
</dbReference>
<dbReference type="CDD" id="cd06170">
    <property type="entry name" value="LuxR_C_like"/>
    <property type="match status" value="1"/>
</dbReference>
<keyword evidence="1" id="KW-0805">Transcription regulation</keyword>
<dbReference type="OrthoDB" id="1137593at2"/>
<dbReference type="PROSITE" id="PS50043">
    <property type="entry name" value="HTH_LUXR_2"/>
    <property type="match status" value="1"/>
</dbReference>
<dbReference type="InterPro" id="IPR027417">
    <property type="entry name" value="P-loop_NTPase"/>
</dbReference>
<dbReference type="AlphaFoldDB" id="A0A7X3FJS6"/>
<dbReference type="InterPro" id="IPR041617">
    <property type="entry name" value="TPR_MalT"/>
</dbReference>
<dbReference type="PRINTS" id="PR00038">
    <property type="entry name" value="HTHLUXR"/>
</dbReference>
<dbReference type="GO" id="GO:0006355">
    <property type="term" value="P:regulation of DNA-templated transcription"/>
    <property type="evidence" value="ECO:0007669"/>
    <property type="project" value="InterPro"/>
</dbReference>
<keyword evidence="6" id="KW-1185">Reference proteome</keyword>
<dbReference type="InterPro" id="IPR000792">
    <property type="entry name" value="Tscrpt_reg_LuxR_C"/>
</dbReference>
<keyword evidence="2" id="KW-0238">DNA-binding</keyword>
<accession>A0A7X3FJS6</accession>
<feature type="domain" description="HTH luxR-type" evidence="4">
    <location>
        <begin position="806"/>
        <end position="871"/>
    </location>
</feature>
<evidence type="ECO:0000256" key="3">
    <source>
        <dbReference type="ARBA" id="ARBA00023163"/>
    </source>
</evidence>
<dbReference type="SMART" id="SM00421">
    <property type="entry name" value="HTH_LUXR"/>
    <property type="match status" value="1"/>
</dbReference>
<dbReference type="SUPFAM" id="SSF52540">
    <property type="entry name" value="P-loop containing nucleoside triphosphate hydrolases"/>
    <property type="match status" value="1"/>
</dbReference>
<dbReference type="Proteomes" id="UP000490800">
    <property type="component" value="Unassembled WGS sequence"/>
</dbReference>
<proteinExistence type="predicted"/>
<evidence type="ECO:0000313" key="5">
    <source>
        <dbReference type="EMBL" id="MVP01018.1"/>
    </source>
</evidence>
<keyword evidence="3" id="KW-0804">Transcription</keyword>
<evidence type="ECO:0000259" key="4">
    <source>
        <dbReference type="PROSITE" id="PS50043"/>
    </source>
</evidence>
<protein>
    <submittedName>
        <fullName evidence="5">LuxR family transcriptional regulator</fullName>
    </submittedName>
</protein>
<dbReference type="InterPro" id="IPR011990">
    <property type="entry name" value="TPR-like_helical_dom_sf"/>
</dbReference>
<evidence type="ECO:0000256" key="2">
    <source>
        <dbReference type="ARBA" id="ARBA00023125"/>
    </source>
</evidence>
<reference evidence="5 6" key="1">
    <citation type="journal article" date="2019" name="Microorganisms">
        <title>Paenibacillus lutrae sp. nov., A Chitinolytic Species Isolated from A River Otter in Castril Natural Park, Granada, Spain.</title>
        <authorList>
            <person name="Rodriguez M."/>
            <person name="Reina J.C."/>
            <person name="Bejar V."/>
            <person name="Llamas I."/>
        </authorList>
    </citation>
    <scope>NUCLEOTIDE SEQUENCE [LARGE SCALE GENOMIC DNA]</scope>
    <source>
        <strain evidence="5 6">N10</strain>
    </source>
</reference>
<dbReference type="Pfam" id="PF00196">
    <property type="entry name" value="GerE"/>
    <property type="match status" value="1"/>
</dbReference>
<evidence type="ECO:0000313" key="6">
    <source>
        <dbReference type="Proteomes" id="UP000490800"/>
    </source>
</evidence>
<dbReference type="InterPro" id="IPR059106">
    <property type="entry name" value="WHD_MalT"/>
</dbReference>
<dbReference type="GO" id="GO:0003677">
    <property type="term" value="F:DNA binding"/>
    <property type="evidence" value="ECO:0007669"/>
    <property type="project" value="UniProtKB-KW"/>
</dbReference>
<dbReference type="PANTHER" id="PTHR44688:SF16">
    <property type="entry name" value="DNA-BINDING TRANSCRIPTIONAL ACTIVATOR DEVR_DOSR"/>
    <property type="match status" value="1"/>
</dbReference>
<dbReference type="EMBL" id="RHLK01000009">
    <property type="protein sequence ID" value="MVP01018.1"/>
    <property type="molecule type" value="Genomic_DNA"/>
</dbReference>
<dbReference type="InterPro" id="IPR016032">
    <property type="entry name" value="Sig_transdc_resp-reg_C-effctor"/>
</dbReference>
<organism evidence="5 6">
    <name type="scientific">Paenibacillus lutrae</name>
    <dbReference type="NCBI Taxonomy" id="2078573"/>
    <lineage>
        <taxon>Bacteria</taxon>
        <taxon>Bacillati</taxon>
        <taxon>Bacillota</taxon>
        <taxon>Bacilli</taxon>
        <taxon>Bacillales</taxon>
        <taxon>Paenibacillaceae</taxon>
        <taxon>Paenibacillus</taxon>
    </lineage>
</organism>
<sequence length="880" mass="99544">MIHSSESIILRTKTSIPALKPNWVQRRRLVEVLEKGTTGRLTTLCAPAGSGKTTLLAQWIHSSGCRSSWCSLDSRDNDPLRFWRYVCHALTDAASPAASVRIRELSQALPGLSLPVFLDAVLNELAALEERLILVIDDYQVIREDSIHANMAYFIDYLPDSVHLIFSSRIEIPFSTVKWISRGECTEINAGTIPFTLEETFDFYHRSSDLPLKTEHVQKLFHRTEGWVTGLQLLAISLRSQKDIDLFIEQFTGNHRNVADYLFHEVLGGLPEDILEFVLQTSLLERMDADLCDAVTGRDDSESILDKLRNWNIFLVPLDNDQAWFRYHHLFAQFARSFMKRKKPGDVPGLNRHISECYAGRGLLDEAIEYAIAAEDYSLADRLLVQHLPDVWQRGESVSLLRWFDSVPARIVRTPEMRLLHGFILLAAGKLDRSEAVLKTVEADHENMEASERRRLILSGLLFMKSNLLFYSGEYEAWYRFADGIKDRFLPESPLFYGFNYNRREPFVRRTEFGLKGALSSDTEVIGSRFIQVLESKGWQDTLITLYMNQTLAEGYYELNRLQESHALLLKVDRSSATGQIPGLSVPNRLMQARLYKARGQHRLAHETIEQAIESVVKQHLSESHWLHYLRAYQIRLYLMEGKVLQAKKLAGLLPGFSPKDKPALHQEYVYGTLARLLGAQRREQEALHLLDLLKPQAAREGQLSVLMEIILLQALFEAERGQSASALGYLHEALQLGEANGYIRSFVDEGAAIGELLRKYRDQRISADDSQAGLCPGAAGDEVSLVYVDRLLDNFTPQTAAAPAQNRLIEPLTRSESSLLELLARGASNKDIAQELTLSIGTVKVYLSRIYAKLGVTSRTQALIAARELELKTADGKYG</sequence>
<dbReference type="PROSITE" id="PS00622">
    <property type="entry name" value="HTH_LUXR_1"/>
    <property type="match status" value="1"/>
</dbReference>
<dbReference type="Pfam" id="PF17874">
    <property type="entry name" value="TPR_MalT"/>
    <property type="match status" value="1"/>
</dbReference>
<dbReference type="Pfam" id="PF25873">
    <property type="entry name" value="WHD_MalT"/>
    <property type="match status" value="1"/>
</dbReference>
<name>A0A7X3FJS6_9BACL</name>
<dbReference type="PANTHER" id="PTHR44688">
    <property type="entry name" value="DNA-BINDING TRANSCRIPTIONAL ACTIVATOR DEVR_DOSR"/>
    <property type="match status" value="1"/>
</dbReference>
<gene>
    <name evidence="5" type="ORF">EDM21_16085</name>
</gene>
<comment type="caution">
    <text evidence="5">The sequence shown here is derived from an EMBL/GenBank/DDBJ whole genome shotgun (WGS) entry which is preliminary data.</text>
</comment>
<evidence type="ECO:0000256" key="1">
    <source>
        <dbReference type="ARBA" id="ARBA00023015"/>
    </source>
</evidence>
<dbReference type="Gene3D" id="1.25.40.10">
    <property type="entry name" value="Tetratricopeptide repeat domain"/>
    <property type="match status" value="1"/>
</dbReference>